<organism evidence="2 3">
    <name type="scientific">Desulfosporosinus fructosivorans</name>
    <dbReference type="NCBI Taxonomy" id="2018669"/>
    <lineage>
        <taxon>Bacteria</taxon>
        <taxon>Bacillati</taxon>
        <taxon>Bacillota</taxon>
        <taxon>Clostridia</taxon>
        <taxon>Eubacteriales</taxon>
        <taxon>Desulfitobacteriaceae</taxon>
        <taxon>Desulfosporosinus</taxon>
    </lineage>
</organism>
<name>A0A4Z0RCJ0_9FIRM</name>
<keyword evidence="1" id="KW-1133">Transmembrane helix</keyword>
<comment type="caution">
    <text evidence="2">The sequence shown here is derived from an EMBL/GenBank/DDBJ whole genome shotgun (WGS) entry which is preliminary data.</text>
</comment>
<evidence type="ECO:0000256" key="1">
    <source>
        <dbReference type="SAM" id="Phobius"/>
    </source>
</evidence>
<feature type="transmembrane region" description="Helical" evidence="1">
    <location>
        <begin position="12"/>
        <end position="35"/>
    </location>
</feature>
<dbReference type="RefSeq" id="WP_135544833.1">
    <property type="nucleotide sequence ID" value="NZ_SPQQ01000001.1"/>
</dbReference>
<proteinExistence type="predicted"/>
<evidence type="ECO:0000313" key="2">
    <source>
        <dbReference type="EMBL" id="TGE39897.1"/>
    </source>
</evidence>
<accession>A0A4Z0RCJ0</accession>
<keyword evidence="3" id="KW-1185">Reference proteome</keyword>
<sequence>MRYGHSIGTDFIYSPFFTVGLLVLAIIAFFIVFMAPTRTKPEHERILDILNVRYAKNEIDDDKYYEVKSILQDEDSDSSAIILLKERYACGNLSSIEFVKMRDTIKTRKTALA</sequence>
<keyword evidence="1" id="KW-0472">Membrane</keyword>
<dbReference type="Proteomes" id="UP000298460">
    <property type="component" value="Unassembled WGS sequence"/>
</dbReference>
<keyword evidence="1" id="KW-0812">Transmembrane</keyword>
<protein>
    <recommendedName>
        <fullName evidence="4">SHOCT domain-containing protein</fullName>
    </recommendedName>
</protein>
<reference evidence="2 3" key="1">
    <citation type="submission" date="2019-03" db="EMBL/GenBank/DDBJ databases">
        <title>Draft Genome Sequence of Desulfosporosinus fructosivorans Strain 63.6F, Isolated from Marine Sediment in the Baltic Sea.</title>
        <authorList>
            <person name="Hausmann B."/>
            <person name="Vandieken V."/>
            <person name="Pjevac P."/>
            <person name="Schreck K."/>
            <person name="Herbold C.W."/>
            <person name="Loy A."/>
        </authorList>
    </citation>
    <scope>NUCLEOTIDE SEQUENCE [LARGE SCALE GENOMIC DNA]</scope>
    <source>
        <strain evidence="2 3">63.6F</strain>
    </source>
</reference>
<evidence type="ECO:0008006" key="4">
    <source>
        <dbReference type="Google" id="ProtNLM"/>
    </source>
</evidence>
<evidence type="ECO:0000313" key="3">
    <source>
        <dbReference type="Proteomes" id="UP000298460"/>
    </source>
</evidence>
<gene>
    <name evidence="2" type="ORF">E4K67_02620</name>
</gene>
<dbReference type="EMBL" id="SPQQ01000001">
    <property type="protein sequence ID" value="TGE39897.1"/>
    <property type="molecule type" value="Genomic_DNA"/>
</dbReference>
<dbReference type="AlphaFoldDB" id="A0A4Z0RCJ0"/>